<dbReference type="EMBL" id="JBJIAA010000006">
    <property type="protein sequence ID" value="MFL0250574.1"/>
    <property type="molecule type" value="Genomic_DNA"/>
</dbReference>
<dbReference type="RefSeq" id="WP_406787238.1">
    <property type="nucleotide sequence ID" value="NZ_JBJIAA010000006.1"/>
</dbReference>
<accession>A0ABW8TI23</accession>
<gene>
    <name evidence="2" type="ORF">ACJDT4_09090</name>
</gene>
<evidence type="ECO:0000313" key="3">
    <source>
        <dbReference type="Proteomes" id="UP001623592"/>
    </source>
</evidence>
<feature type="chain" id="PRO_5046009931" evidence="1">
    <location>
        <begin position="30"/>
        <end position="118"/>
    </location>
</feature>
<evidence type="ECO:0000313" key="2">
    <source>
        <dbReference type="EMBL" id="MFL0250574.1"/>
    </source>
</evidence>
<name>A0ABW8TI23_9CLOT</name>
<protein>
    <submittedName>
        <fullName evidence="2">Uncharacterized protein</fullName>
    </submittedName>
</protein>
<sequence length="118" mass="13110">MINLKKPTLLFSAICAAILLLATPKSAMAANRDFYDISKTPPILYSNADLQSEESKLDALITATEDHPTFMVYEFSGQYYNYAKLFANYQIAHNSGQSPTQAFIFALENTIPLPAPKK</sequence>
<proteinExistence type="predicted"/>
<keyword evidence="3" id="KW-1185">Reference proteome</keyword>
<reference evidence="2 3" key="1">
    <citation type="submission" date="2024-11" db="EMBL/GenBank/DDBJ databases">
        <authorList>
            <person name="Heng Y.C."/>
            <person name="Lim A.C.H."/>
            <person name="Lee J.K.Y."/>
            <person name="Kittelmann S."/>
        </authorList>
    </citation>
    <scope>NUCLEOTIDE SEQUENCE [LARGE SCALE GENOMIC DNA]</scope>
    <source>
        <strain evidence="2 3">WILCCON 0114</strain>
    </source>
</reference>
<dbReference type="Proteomes" id="UP001623592">
    <property type="component" value="Unassembled WGS sequence"/>
</dbReference>
<feature type="signal peptide" evidence="1">
    <location>
        <begin position="1"/>
        <end position="29"/>
    </location>
</feature>
<organism evidence="2 3">
    <name type="scientific">Clostridium neuense</name>
    <dbReference type="NCBI Taxonomy" id="1728934"/>
    <lineage>
        <taxon>Bacteria</taxon>
        <taxon>Bacillati</taxon>
        <taxon>Bacillota</taxon>
        <taxon>Clostridia</taxon>
        <taxon>Eubacteriales</taxon>
        <taxon>Clostridiaceae</taxon>
        <taxon>Clostridium</taxon>
    </lineage>
</organism>
<evidence type="ECO:0000256" key="1">
    <source>
        <dbReference type="SAM" id="SignalP"/>
    </source>
</evidence>
<comment type="caution">
    <text evidence="2">The sequence shown here is derived from an EMBL/GenBank/DDBJ whole genome shotgun (WGS) entry which is preliminary data.</text>
</comment>
<keyword evidence="1" id="KW-0732">Signal</keyword>